<keyword evidence="2" id="KW-1185">Reference proteome</keyword>
<name>A0ACC3T109_LIPKO</name>
<accession>A0ACC3T109</accession>
<gene>
    <name evidence="1" type="ORF">V1525DRAFT_155144</name>
</gene>
<evidence type="ECO:0000313" key="1">
    <source>
        <dbReference type="EMBL" id="KAK9237578.1"/>
    </source>
</evidence>
<organism evidence="1 2">
    <name type="scientific">Lipomyces kononenkoae</name>
    <name type="common">Yeast</name>
    <dbReference type="NCBI Taxonomy" id="34357"/>
    <lineage>
        <taxon>Eukaryota</taxon>
        <taxon>Fungi</taxon>
        <taxon>Dikarya</taxon>
        <taxon>Ascomycota</taxon>
        <taxon>Saccharomycotina</taxon>
        <taxon>Lipomycetes</taxon>
        <taxon>Lipomycetales</taxon>
        <taxon>Lipomycetaceae</taxon>
        <taxon>Lipomyces</taxon>
    </lineage>
</organism>
<sequence length="484" mass="53522">MLFRLKRQQKYKAASVTSISEADILNALPKDEDFRQSLILPSLARQFPFLLNPDEPVCDPYICSSPRHLDLFSYRVPIPEMQAMPSKPLSVLTGANATQIWNSPQEIYHTQPSDGSTQSGFHTDDTDEPNDVDLSNSRLRQSISSSTSQQGTPQSMSSMRDEVVIECAGDANMPNAVSINVPMRPPSTMATHSSDTDSCPCTVATTILEVTENDESTWAPSLSTLVKRHLRNLSQSTIISEKRGHSAEIAKDVEQPRSLESQLDDDLLEEYRRRSRSQSTGAVTDSSSAAHKFAQVPEILLDRRTSLVWKGHRRHIDSHTGRNDATVYFARGRFIAEKIASLPVRNEVSVPEIPPRNPLRTISYYHLPKTPWPLVEQGAVTLVNLPIEDDISPTSTLAPSPVTPTSAVAPSLASSPTSISSTFNSLGSKRGSATIHSNKTARQHIRTQDISSPVFISSTYLDPSIPIQQIDYHKMKYRHTLTVA</sequence>
<comment type="caution">
    <text evidence="1">The sequence shown here is derived from an EMBL/GenBank/DDBJ whole genome shotgun (WGS) entry which is preliminary data.</text>
</comment>
<protein>
    <submittedName>
        <fullName evidence="1">Uncharacterized protein</fullName>
    </submittedName>
</protein>
<reference evidence="2" key="1">
    <citation type="journal article" date="2024" name="Front. Bioeng. Biotechnol.">
        <title>Genome-scale model development and genomic sequencing of the oleaginous clade Lipomyces.</title>
        <authorList>
            <person name="Czajka J.J."/>
            <person name="Han Y."/>
            <person name="Kim J."/>
            <person name="Mondo S.J."/>
            <person name="Hofstad B.A."/>
            <person name="Robles A."/>
            <person name="Haridas S."/>
            <person name="Riley R."/>
            <person name="LaButti K."/>
            <person name="Pangilinan J."/>
            <person name="Andreopoulos W."/>
            <person name="Lipzen A."/>
            <person name="Yan J."/>
            <person name="Wang M."/>
            <person name="Ng V."/>
            <person name="Grigoriev I.V."/>
            <person name="Spatafora J.W."/>
            <person name="Magnuson J.K."/>
            <person name="Baker S.E."/>
            <person name="Pomraning K.R."/>
        </authorList>
    </citation>
    <scope>NUCLEOTIDE SEQUENCE [LARGE SCALE GENOMIC DNA]</scope>
    <source>
        <strain evidence="2">CBS 7786</strain>
    </source>
</reference>
<dbReference type="EMBL" id="MU971367">
    <property type="protein sequence ID" value="KAK9237578.1"/>
    <property type="molecule type" value="Genomic_DNA"/>
</dbReference>
<dbReference type="Proteomes" id="UP001433508">
    <property type="component" value="Unassembled WGS sequence"/>
</dbReference>
<evidence type="ECO:0000313" key="2">
    <source>
        <dbReference type="Proteomes" id="UP001433508"/>
    </source>
</evidence>
<proteinExistence type="predicted"/>